<dbReference type="PANTHER" id="PTHR30600">
    <property type="entry name" value="CYTOCHROME C PEROXIDASE-RELATED"/>
    <property type="match status" value="1"/>
</dbReference>
<dbReference type="InterPro" id="IPR009056">
    <property type="entry name" value="Cyt_c-like_dom"/>
</dbReference>
<dbReference type="InterPro" id="IPR004852">
    <property type="entry name" value="Di-haem_cyt_c_peroxidsae"/>
</dbReference>
<dbReference type="GO" id="GO:0009055">
    <property type="term" value="F:electron transfer activity"/>
    <property type="evidence" value="ECO:0007669"/>
    <property type="project" value="InterPro"/>
</dbReference>
<feature type="binding site" description="covalent" evidence="8">
    <location>
        <position position="90"/>
    </location>
    <ligand>
        <name>heme c</name>
        <dbReference type="ChEBI" id="CHEBI:61717"/>
        <label>1</label>
    </ligand>
</feature>
<keyword evidence="7 9" id="KW-0408">Iron</keyword>
<comment type="caution">
    <text evidence="11">The sequence shown here is derived from an EMBL/GenBank/DDBJ whole genome shotgun (WGS) entry which is preliminary data.</text>
</comment>
<dbReference type="InterPro" id="IPR051395">
    <property type="entry name" value="Cytochrome_c_Peroxidase/MauG"/>
</dbReference>
<dbReference type="AlphaFoldDB" id="A0A5R9KL42"/>
<dbReference type="OrthoDB" id="9805202at2"/>
<feature type="binding site" description="covalent" evidence="8">
    <location>
        <position position="273"/>
    </location>
    <ligand>
        <name>heme c</name>
        <dbReference type="ChEBI" id="CHEBI:61717"/>
        <label>2</label>
    </ligand>
</feature>
<evidence type="ECO:0000256" key="2">
    <source>
        <dbReference type="ARBA" id="ARBA00022617"/>
    </source>
</evidence>
<dbReference type="PROSITE" id="PS51007">
    <property type="entry name" value="CYTC"/>
    <property type="match status" value="1"/>
</dbReference>
<feature type="domain" description="Cytochrome c" evidence="10">
    <location>
        <begin position="256"/>
        <end position="381"/>
    </location>
</feature>
<name>A0A5R9KL42_9BACT</name>
<keyword evidence="6" id="KW-0560">Oxidoreductase</keyword>
<dbReference type="SUPFAM" id="SSF46626">
    <property type="entry name" value="Cytochrome c"/>
    <property type="match status" value="2"/>
</dbReference>
<evidence type="ECO:0000313" key="11">
    <source>
        <dbReference type="EMBL" id="TLU96952.1"/>
    </source>
</evidence>
<evidence type="ECO:0000256" key="3">
    <source>
        <dbReference type="ARBA" id="ARBA00022723"/>
    </source>
</evidence>
<accession>A0A5R9KL42</accession>
<feature type="binding site" description="covalent" evidence="8">
    <location>
        <position position="93"/>
    </location>
    <ligand>
        <name>heme c</name>
        <dbReference type="ChEBI" id="CHEBI:61717"/>
        <label>1</label>
    </ligand>
</feature>
<feature type="binding site" description="covalent" evidence="8">
    <location>
        <position position="270"/>
    </location>
    <ligand>
        <name>heme c</name>
        <dbReference type="ChEBI" id="CHEBI:61717"/>
        <label>2</label>
    </ligand>
</feature>
<dbReference type="InterPro" id="IPR026259">
    <property type="entry name" value="MauG/Cytc_peroxidase"/>
</dbReference>
<evidence type="ECO:0000256" key="5">
    <source>
        <dbReference type="ARBA" id="ARBA00022764"/>
    </source>
</evidence>
<keyword evidence="5" id="KW-0574">Periplasm</keyword>
<evidence type="ECO:0000256" key="6">
    <source>
        <dbReference type="ARBA" id="ARBA00023002"/>
    </source>
</evidence>
<evidence type="ECO:0000256" key="7">
    <source>
        <dbReference type="ARBA" id="ARBA00023004"/>
    </source>
</evidence>
<feature type="binding site" description="axial binding residue" evidence="9">
    <location>
        <position position="94"/>
    </location>
    <ligand>
        <name>heme c</name>
        <dbReference type="ChEBI" id="CHEBI:61717"/>
        <label>1</label>
    </ligand>
    <ligandPart>
        <name>Fe</name>
        <dbReference type="ChEBI" id="CHEBI:18248"/>
    </ligandPart>
</feature>
<organism evidence="11 12">
    <name type="scientific">Dyadobacter sediminis</name>
    <dbReference type="NCBI Taxonomy" id="1493691"/>
    <lineage>
        <taxon>Bacteria</taxon>
        <taxon>Pseudomonadati</taxon>
        <taxon>Bacteroidota</taxon>
        <taxon>Cytophagia</taxon>
        <taxon>Cytophagales</taxon>
        <taxon>Spirosomataceae</taxon>
        <taxon>Dyadobacter</taxon>
    </lineage>
</organism>
<evidence type="ECO:0000313" key="12">
    <source>
        <dbReference type="Proteomes" id="UP000309788"/>
    </source>
</evidence>
<evidence type="ECO:0000256" key="4">
    <source>
        <dbReference type="ARBA" id="ARBA00022729"/>
    </source>
</evidence>
<dbReference type="Proteomes" id="UP000309788">
    <property type="component" value="Unassembled WGS sequence"/>
</dbReference>
<feature type="binding site" description="axial binding residue" evidence="9">
    <location>
        <position position="274"/>
    </location>
    <ligand>
        <name>heme c</name>
        <dbReference type="ChEBI" id="CHEBI:61717"/>
        <label>2</label>
    </ligand>
    <ligandPart>
        <name>Fe</name>
        <dbReference type="ChEBI" id="CHEBI:18248"/>
    </ligandPart>
</feature>
<comment type="subcellular location">
    <subcellularLocation>
        <location evidence="1">Periplasm</location>
    </subcellularLocation>
</comment>
<keyword evidence="2 8" id="KW-0349">Heme</keyword>
<dbReference type="EMBL" id="VCEI01000011">
    <property type="protein sequence ID" value="TLU96952.1"/>
    <property type="molecule type" value="Genomic_DNA"/>
</dbReference>
<keyword evidence="3 9" id="KW-0479">Metal-binding</keyword>
<reference evidence="11 12" key="1">
    <citation type="submission" date="2019-05" db="EMBL/GenBank/DDBJ databases">
        <authorList>
            <person name="Qu J.-H."/>
        </authorList>
    </citation>
    <scope>NUCLEOTIDE SEQUENCE [LARGE SCALE GENOMIC DNA]</scope>
    <source>
        <strain evidence="11 12">Z12</strain>
    </source>
</reference>
<dbReference type="PIRSF" id="PIRSF000294">
    <property type="entry name" value="Cytochrome-c_peroxidase"/>
    <property type="match status" value="1"/>
</dbReference>
<dbReference type="Pfam" id="PF03150">
    <property type="entry name" value="CCP_MauG"/>
    <property type="match status" value="1"/>
</dbReference>
<keyword evidence="11" id="KW-0575">Peroxidase</keyword>
<keyword evidence="12" id="KW-1185">Reference proteome</keyword>
<dbReference type="InterPro" id="IPR036909">
    <property type="entry name" value="Cyt_c-like_dom_sf"/>
</dbReference>
<evidence type="ECO:0000256" key="9">
    <source>
        <dbReference type="PIRSR" id="PIRSR000294-2"/>
    </source>
</evidence>
<dbReference type="GO" id="GO:0042597">
    <property type="term" value="C:periplasmic space"/>
    <property type="evidence" value="ECO:0007669"/>
    <property type="project" value="UniProtKB-SubCell"/>
</dbReference>
<comment type="PTM">
    <text evidence="8">Binds 2 heme groups per subunit.</text>
</comment>
<dbReference type="GO" id="GO:0004130">
    <property type="term" value="F:cytochrome-c peroxidase activity"/>
    <property type="evidence" value="ECO:0007669"/>
    <property type="project" value="TreeGrafter"/>
</dbReference>
<evidence type="ECO:0000259" key="10">
    <source>
        <dbReference type="PROSITE" id="PS51007"/>
    </source>
</evidence>
<evidence type="ECO:0000256" key="1">
    <source>
        <dbReference type="ARBA" id="ARBA00004418"/>
    </source>
</evidence>
<comment type="cofactor">
    <cofactor evidence="8">
        <name>heme</name>
        <dbReference type="ChEBI" id="CHEBI:30413"/>
    </cofactor>
    <text evidence="8">Binds 2 heme groups.</text>
</comment>
<evidence type="ECO:0000256" key="8">
    <source>
        <dbReference type="PIRSR" id="PIRSR000294-1"/>
    </source>
</evidence>
<dbReference type="GO" id="GO:0020037">
    <property type="term" value="F:heme binding"/>
    <property type="evidence" value="ECO:0007669"/>
    <property type="project" value="InterPro"/>
</dbReference>
<dbReference type="GO" id="GO:0046872">
    <property type="term" value="F:metal ion binding"/>
    <property type="evidence" value="ECO:0007669"/>
    <property type="project" value="UniProtKB-KW"/>
</dbReference>
<protein>
    <submittedName>
        <fullName evidence="11">Cytochrome-c peroxidase</fullName>
    </submittedName>
</protein>
<keyword evidence="4" id="KW-0732">Signal</keyword>
<proteinExistence type="predicted"/>
<dbReference type="Gene3D" id="1.10.760.10">
    <property type="entry name" value="Cytochrome c-like domain"/>
    <property type="match status" value="2"/>
</dbReference>
<gene>
    <name evidence="11" type="ORF">FEM55_04485</name>
</gene>
<sequence>MRLRNKTALQSRLRYSFLLVCMALLCAGCGKERGTLRQKKVKTIETIADLGALPRFVTDPEDNPATPEKIELGRFLFFDPILSGNRDVSCATCHQPEFNYAEFLETSIGVNGTGTGSKRRFNDSNDLPFVKRNSQSILNTAFNGIKNGEPYKPEEAPMFWDLRAKGLEMQALVPIRTLEEMRGASFHEGRILDEIVERVQRIPAYKGLFAAAFPGEGEPVNQINLSKAIASFERTLIAPNTRFDQYMRGDSNALSSGEKDGLNSFLVAGCAKCHSGPMFSDYKLHTLGVPDTDNRKESDAGIHLDYAFRTPTLRNLRYTAPYMHSGKLATLDQVLMFYEDIAGGKILNPHVKPEEMDSLATDMDVNFRDISRIVDFLNTLNDDNFDKSVPASVPSGLPVTGL</sequence>